<comment type="subcellular location">
    <subcellularLocation>
        <location evidence="1">Membrane</location>
        <topology evidence="1">Multi-pass membrane protein</topology>
    </subcellularLocation>
</comment>
<protein>
    <submittedName>
        <fullName evidence="9">Sodium:solute symporter</fullName>
    </submittedName>
</protein>
<reference evidence="9" key="1">
    <citation type="journal article" date="2020" name="mSystems">
        <title>Genome- and Community-Level Interaction Insights into Carbon Utilization and Element Cycling Functions of Hydrothermarchaeota in Hydrothermal Sediment.</title>
        <authorList>
            <person name="Zhou Z."/>
            <person name="Liu Y."/>
            <person name="Xu W."/>
            <person name="Pan J."/>
            <person name="Luo Z.H."/>
            <person name="Li M."/>
        </authorList>
    </citation>
    <scope>NUCLEOTIDE SEQUENCE [LARGE SCALE GENOMIC DNA]</scope>
    <source>
        <strain evidence="9">SpSt-508</strain>
    </source>
</reference>
<gene>
    <name evidence="9" type="ORF">ENS64_04465</name>
</gene>
<evidence type="ECO:0000256" key="1">
    <source>
        <dbReference type="ARBA" id="ARBA00004141"/>
    </source>
</evidence>
<keyword evidence="4 8" id="KW-0812">Transmembrane</keyword>
<sequence length="495" mass="53549">MMLLVCVLLYMAITVAIGVYASSRIHGAKDFMVAGRSLPLYMNFACVFATWFGAETVLSVSAKFADKGLGFVSGDPFGASMCLILVAFFFARTFYRLELLTIGDYYHLRYGKFVEIVTSLGIASSYMGWTSAQLSALGLVINVLFPQISLNQAILIGALIVTLYTLLGGMWSVALTDLIQTAAIVVGLIVVASLLGQRAGGFDVVMDAAQRQGKLTLFPHVTAAAWMVFIGEFVTMSLGSIPQQDVFQRVTSARNEQTAFIGTLSGGLFYFAFAFVPMFIAFAATVIDPAYAAHFQSEDARDVQKILPALVLNDTPIWVQVLFFGAVLSAILSTASGTLLAPASVLTENVLQPITQHFSDKTMLWLLRSMLLLVSIVATTISVNSESTMYEMVESGYKVTLVVAFVPLVCGIYWKRASTQGAVLSILLSLPVWIGMEFLYAEESEQLWRTVPPQLYGLAASLVGMLIGSTLPNWIKHAPPDAAALAKRRGVAAAH</sequence>
<evidence type="ECO:0000256" key="2">
    <source>
        <dbReference type="ARBA" id="ARBA00006434"/>
    </source>
</evidence>
<evidence type="ECO:0000256" key="4">
    <source>
        <dbReference type="ARBA" id="ARBA00022692"/>
    </source>
</evidence>
<dbReference type="InterPro" id="IPR001734">
    <property type="entry name" value="Na/solute_symporter"/>
</dbReference>
<feature type="transmembrane region" description="Helical" evidence="8">
    <location>
        <begin position="362"/>
        <end position="383"/>
    </location>
</feature>
<feature type="transmembrane region" description="Helical" evidence="8">
    <location>
        <begin position="317"/>
        <end position="341"/>
    </location>
</feature>
<keyword evidence="5 8" id="KW-1133">Transmembrane helix</keyword>
<feature type="transmembrane region" description="Helical" evidence="8">
    <location>
        <begin position="453"/>
        <end position="471"/>
    </location>
</feature>
<organism evidence="9">
    <name type="scientific">Schlesneria paludicola</name>
    <dbReference type="NCBI Taxonomy" id="360056"/>
    <lineage>
        <taxon>Bacteria</taxon>
        <taxon>Pseudomonadati</taxon>
        <taxon>Planctomycetota</taxon>
        <taxon>Planctomycetia</taxon>
        <taxon>Planctomycetales</taxon>
        <taxon>Planctomycetaceae</taxon>
        <taxon>Schlesneria</taxon>
    </lineage>
</organism>
<evidence type="ECO:0000256" key="6">
    <source>
        <dbReference type="ARBA" id="ARBA00023136"/>
    </source>
</evidence>
<evidence type="ECO:0000313" key="9">
    <source>
        <dbReference type="EMBL" id="HGT38502.1"/>
    </source>
</evidence>
<evidence type="ECO:0000256" key="3">
    <source>
        <dbReference type="ARBA" id="ARBA00022448"/>
    </source>
</evidence>
<evidence type="ECO:0000256" key="5">
    <source>
        <dbReference type="ARBA" id="ARBA00022989"/>
    </source>
</evidence>
<feature type="transmembrane region" description="Helical" evidence="8">
    <location>
        <begin position="178"/>
        <end position="197"/>
    </location>
</feature>
<dbReference type="EMBL" id="DSVQ01000009">
    <property type="protein sequence ID" value="HGT38502.1"/>
    <property type="molecule type" value="Genomic_DNA"/>
</dbReference>
<dbReference type="PANTHER" id="PTHR48086:SF7">
    <property type="entry name" value="SODIUM-SOLUTE SYMPORTER-RELATED"/>
    <property type="match status" value="1"/>
</dbReference>
<feature type="transmembrane region" description="Helical" evidence="8">
    <location>
        <begin position="259"/>
        <end position="287"/>
    </location>
</feature>
<feature type="transmembrane region" description="Helical" evidence="8">
    <location>
        <begin position="421"/>
        <end position="441"/>
    </location>
</feature>
<keyword evidence="3" id="KW-0813">Transport</keyword>
<accession>A0A7C4LJ94</accession>
<dbReference type="Pfam" id="PF00474">
    <property type="entry name" value="SSF"/>
    <property type="match status" value="1"/>
</dbReference>
<feature type="transmembrane region" description="Helical" evidence="8">
    <location>
        <begin position="217"/>
        <end position="238"/>
    </location>
</feature>
<evidence type="ECO:0000256" key="7">
    <source>
        <dbReference type="RuleBase" id="RU362091"/>
    </source>
</evidence>
<keyword evidence="6 8" id="KW-0472">Membrane</keyword>
<dbReference type="InterPro" id="IPR038377">
    <property type="entry name" value="Na/Glc_symporter_sf"/>
</dbReference>
<dbReference type="AlphaFoldDB" id="A0A7C4LJ94"/>
<comment type="similarity">
    <text evidence="2 7">Belongs to the sodium:solute symporter (SSF) (TC 2.A.21) family.</text>
</comment>
<dbReference type="PANTHER" id="PTHR48086">
    <property type="entry name" value="SODIUM/PROLINE SYMPORTER-RELATED"/>
    <property type="match status" value="1"/>
</dbReference>
<dbReference type="InterPro" id="IPR050277">
    <property type="entry name" value="Sodium:Solute_Symporter"/>
</dbReference>
<dbReference type="CDD" id="cd11474">
    <property type="entry name" value="SLC5sbd_CHT"/>
    <property type="match status" value="1"/>
</dbReference>
<dbReference type="PROSITE" id="PS50283">
    <property type="entry name" value="NA_SOLUT_SYMP_3"/>
    <property type="match status" value="1"/>
</dbReference>
<evidence type="ECO:0000256" key="8">
    <source>
        <dbReference type="SAM" id="Phobius"/>
    </source>
</evidence>
<dbReference type="GO" id="GO:0022857">
    <property type="term" value="F:transmembrane transporter activity"/>
    <property type="evidence" value="ECO:0007669"/>
    <property type="project" value="InterPro"/>
</dbReference>
<comment type="caution">
    <text evidence="9">The sequence shown here is derived from an EMBL/GenBank/DDBJ whole genome shotgun (WGS) entry which is preliminary data.</text>
</comment>
<proteinExistence type="inferred from homology"/>
<feature type="transmembrane region" description="Helical" evidence="8">
    <location>
        <begin position="153"/>
        <end position="171"/>
    </location>
</feature>
<dbReference type="GO" id="GO:0005886">
    <property type="term" value="C:plasma membrane"/>
    <property type="evidence" value="ECO:0007669"/>
    <property type="project" value="TreeGrafter"/>
</dbReference>
<feature type="transmembrane region" description="Helical" evidence="8">
    <location>
        <begin position="77"/>
        <end position="95"/>
    </location>
</feature>
<name>A0A7C4LJ94_9PLAN</name>
<feature type="transmembrane region" description="Helical" evidence="8">
    <location>
        <begin position="395"/>
        <end position="414"/>
    </location>
</feature>
<dbReference type="Gene3D" id="1.20.1730.10">
    <property type="entry name" value="Sodium/glucose cotransporter"/>
    <property type="match status" value="1"/>
</dbReference>